<protein>
    <recommendedName>
        <fullName evidence="14">Homeobox domain-containing protein</fullName>
    </recommendedName>
</protein>
<dbReference type="GO" id="GO:1990837">
    <property type="term" value="F:sequence-specific double-stranded DNA binding"/>
    <property type="evidence" value="ECO:0007669"/>
    <property type="project" value="TreeGrafter"/>
</dbReference>
<keyword evidence="2" id="KW-0217">Developmental protein</keyword>
<evidence type="ECO:0000256" key="11">
    <source>
        <dbReference type="PROSITE-ProRule" id="PRU00108"/>
    </source>
</evidence>
<evidence type="ECO:0000259" key="14">
    <source>
        <dbReference type="PROSITE" id="PS50071"/>
    </source>
</evidence>
<dbReference type="AlphaFoldDB" id="A0A9D4LUQ3"/>
<dbReference type="GO" id="GO:0000981">
    <property type="term" value="F:DNA-binding transcription factor activity, RNA polymerase II-specific"/>
    <property type="evidence" value="ECO:0007669"/>
    <property type="project" value="InterPro"/>
</dbReference>
<dbReference type="Gene3D" id="1.10.10.60">
    <property type="entry name" value="Homeodomain-like"/>
    <property type="match status" value="1"/>
</dbReference>
<feature type="domain" description="Homeobox" evidence="14">
    <location>
        <begin position="120"/>
        <end position="180"/>
    </location>
</feature>
<keyword evidence="9 11" id="KW-0539">Nucleus</keyword>
<dbReference type="PANTHER" id="PTHR46799">
    <property type="entry name" value="HOMEOBOX PROTEIN UNC-4 HOMOLOG"/>
    <property type="match status" value="1"/>
</dbReference>
<name>A0A9D4LUQ3_DREPO</name>
<keyword evidence="16" id="KW-1185">Reference proteome</keyword>
<feature type="compositionally biased region" description="Basic and acidic residues" evidence="13">
    <location>
        <begin position="95"/>
        <end position="107"/>
    </location>
</feature>
<dbReference type="PROSITE" id="PS50071">
    <property type="entry name" value="HOMEOBOX_2"/>
    <property type="match status" value="1"/>
</dbReference>
<sequence>MNTPLGFLQQQQQQQRYNYSLQQLRFLHPLAAYSHLLDPLTLAQLSLNKSSQHFSSGYLTGCNSLIGNLSNGELSSAVNAFCVPHRIGATDVTPESDRGNERTRSTEPDYYDDDADDKLGKRRRTRTNFTSWQLEELERSFQTSHYPDVFMREAIAMRLDLIESRVQVWFQNRRAKWRKHEHTKKGPGRPAHNAHPQTCSGEPISEDEIKRREQEKLEKKRKKQEERLKRLDEKKRLLSTLSSVSQSSCSSCHGDSFKESDVGNRETNDSNDISDESSDAVNTIVDKAKDTVTNATEVIAKELTDQSNVKSLDSEATISKNNVHELGTVKDILKKNPFSIESLLNRTMASNTRNSSQNCVEGIRNNEV</sequence>
<dbReference type="InterPro" id="IPR017970">
    <property type="entry name" value="Homeobox_CS"/>
</dbReference>
<feature type="region of interest" description="Disordered" evidence="13">
    <location>
        <begin position="89"/>
        <end position="118"/>
    </location>
</feature>
<comment type="similarity">
    <text evidence="10">Belongs to the paired homeobox family. Unc-4 subfamily.</text>
</comment>
<comment type="caution">
    <text evidence="15">The sequence shown here is derived from an EMBL/GenBank/DDBJ whole genome shotgun (WGS) entry which is preliminary data.</text>
</comment>
<evidence type="ECO:0000313" key="16">
    <source>
        <dbReference type="Proteomes" id="UP000828390"/>
    </source>
</evidence>
<feature type="region of interest" description="Disordered" evidence="13">
    <location>
        <begin position="245"/>
        <end position="277"/>
    </location>
</feature>
<dbReference type="GO" id="GO:0030154">
    <property type="term" value="P:cell differentiation"/>
    <property type="evidence" value="ECO:0007669"/>
    <property type="project" value="UniProtKB-KW"/>
</dbReference>
<feature type="region of interest" description="Disordered" evidence="13">
    <location>
        <begin position="179"/>
        <end position="226"/>
    </location>
</feature>
<evidence type="ECO:0000256" key="9">
    <source>
        <dbReference type="ARBA" id="ARBA00023242"/>
    </source>
</evidence>
<comment type="subcellular location">
    <subcellularLocation>
        <location evidence="1 11 12">Nucleus</location>
    </subcellularLocation>
</comment>
<feature type="compositionally biased region" description="Basic and acidic residues" evidence="13">
    <location>
        <begin position="207"/>
        <end position="226"/>
    </location>
</feature>
<dbReference type="EMBL" id="JAIWYP010000002">
    <property type="protein sequence ID" value="KAH3864108.1"/>
    <property type="molecule type" value="Genomic_DNA"/>
</dbReference>
<dbReference type="InterPro" id="IPR009057">
    <property type="entry name" value="Homeodomain-like_sf"/>
</dbReference>
<accession>A0A9D4LUQ3</accession>
<evidence type="ECO:0000256" key="6">
    <source>
        <dbReference type="ARBA" id="ARBA00023125"/>
    </source>
</evidence>
<evidence type="ECO:0000256" key="3">
    <source>
        <dbReference type="ARBA" id="ARBA00022782"/>
    </source>
</evidence>
<keyword evidence="5" id="KW-0805">Transcription regulation</keyword>
<dbReference type="PANTHER" id="PTHR46799:SF1">
    <property type="entry name" value="HOMEOBOX PROTEIN UNC-4 HOMOLOG"/>
    <property type="match status" value="1"/>
</dbReference>
<dbReference type="Proteomes" id="UP000828390">
    <property type="component" value="Unassembled WGS sequence"/>
</dbReference>
<evidence type="ECO:0000256" key="5">
    <source>
        <dbReference type="ARBA" id="ARBA00023015"/>
    </source>
</evidence>
<evidence type="ECO:0000256" key="1">
    <source>
        <dbReference type="ARBA" id="ARBA00004123"/>
    </source>
</evidence>
<evidence type="ECO:0000313" key="15">
    <source>
        <dbReference type="EMBL" id="KAH3864108.1"/>
    </source>
</evidence>
<dbReference type="SMART" id="SM00389">
    <property type="entry name" value="HOX"/>
    <property type="match status" value="1"/>
</dbReference>
<dbReference type="PROSITE" id="PS00027">
    <property type="entry name" value="HOMEOBOX_1"/>
    <property type="match status" value="1"/>
</dbReference>
<evidence type="ECO:0000256" key="2">
    <source>
        <dbReference type="ARBA" id="ARBA00022473"/>
    </source>
</evidence>
<dbReference type="InterPro" id="IPR001356">
    <property type="entry name" value="HD"/>
</dbReference>
<gene>
    <name evidence="15" type="ORF">DPMN_027122</name>
</gene>
<evidence type="ECO:0000256" key="10">
    <source>
        <dbReference type="ARBA" id="ARBA00038351"/>
    </source>
</evidence>
<feature type="compositionally biased region" description="Basic and acidic residues" evidence="13">
    <location>
        <begin position="255"/>
        <end position="268"/>
    </location>
</feature>
<dbReference type="GO" id="GO:0005634">
    <property type="term" value="C:nucleus"/>
    <property type="evidence" value="ECO:0007669"/>
    <property type="project" value="UniProtKB-SubCell"/>
</dbReference>
<reference evidence="15" key="2">
    <citation type="submission" date="2020-11" db="EMBL/GenBank/DDBJ databases">
        <authorList>
            <person name="McCartney M.A."/>
            <person name="Auch B."/>
            <person name="Kono T."/>
            <person name="Mallez S."/>
            <person name="Becker A."/>
            <person name="Gohl D.M."/>
            <person name="Silverstein K.A.T."/>
            <person name="Koren S."/>
            <person name="Bechman K.B."/>
            <person name="Herman A."/>
            <person name="Abrahante J.E."/>
            <person name="Garbe J."/>
        </authorList>
    </citation>
    <scope>NUCLEOTIDE SEQUENCE</scope>
    <source>
        <strain evidence="15">Duluth1</strain>
        <tissue evidence="15">Whole animal</tissue>
    </source>
</reference>
<dbReference type="SUPFAM" id="SSF46689">
    <property type="entry name" value="Homeodomain-like"/>
    <property type="match status" value="1"/>
</dbReference>
<evidence type="ECO:0000256" key="13">
    <source>
        <dbReference type="SAM" id="MobiDB-lite"/>
    </source>
</evidence>
<dbReference type="GO" id="GO:0007399">
    <property type="term" value="P:nervous system development"/>
    <property type="evidence" value="ECO:0007669"/>
    <property type="project" value="UniProtKB-KW"/>
</dbReference>
<organism evidence="15 16">
    <name type="scientific">Dreissena polymorpha</name>
    <name type="common">Zebra mussel</name>
    <name type="synonym">Mytilus polymorpha</name>
    <dbReference type="NCBI Taxonomy" id="45954"/>
    <lineage>
        <taxon>Eukaryota</taxon>
        <taxon>Metazoa</taxon>
        <taxon>Spiralia</taxon>
        <taxon>Lophotrochozoa</taxon>
        <taxon>Mollusca</taxon>
        <taxon>Bivalvia</taxon>
        <taxon>Autobranchia</taxon>
        <taxon>Heteroconchia</taxon>
        <taxon>Euheterodonta</taxon>
        <taxon>Imparidentia</taxon>
        <taxon>Neoheterodontei</taxon>
        <taxon>Myida</taxon>
        <taxon>Dreissenoidea</taxon>
        <taxon>Dreissenidae</taxon>
        <taxon>Dreissena</taxon>
    </lineage>
</organism>
<dbReference type="FunFam" id="1.10.10.60:FF:000057">
    <property type="entry name" value="Short stature homeobox 2"/>
    <property type="match status" value="1"/>
</dbReference>
<proteinExistence type="inferred from homology"/>
<dbReference type="Pfam" id="PF00046">
    <property type="entry name" value="Homeodomain"/>
    <property type="match status" value="1"/>
</dbReference>
<keyword evidence="4" id="KW-0524">Neurogenesis</keyword>
<evidence type="ECO:0000256" key="8">
    <source>
        <dbReference type="ARBA" id="ARBA00023163"/>
    </source>
</evidence>
<keyword evidence="7 11" id="KW-0371">Homeobox</keyword>
<keyword evidence="3" id="KW-0221">Differentiation</keyword>
<dbReference type="CDD" id="cd00086">
    <property type="entry name" value="homeodomain"/>
    <property type="match status" value="1"/>
</dbReference>
<evidence type="ECO:0000256" key="7">
    <source>
        <dbReference type="ARBA" id="ARBA00023155"/>
    </source>
</evidence>
<keyword evidence="6 11" id="KW-0238">DNA-binding</keyword>
<evidence type="ECO:0000256" key="12">
    <source>
        <dbReference type="RuleBase" id="RU000682"/>
    </source>
</evidence>
<reference evidence="15" key="1">
    <citation type="journal article" date="2019" name="bioRxiv">
        <title>The Genome of the Zebra Mussel, Dreissena polymorpha: A Resource for Invasive Species Research.</title>
        <authorList>
            <person name="McCartney M.A."/>
            <person name="Auch B."/>
            <person name="Kono T."/>
            <person name="Mallez S."/>
            <person name="Zhang Y."/>
            <person name="Obille A."/>
            <person name="Becker A."/>
            <person name="Abrahante J.E."/>
            <person name="Garbe J."/>
            <person name="Badalamenti J.P."/>
            <person name="Herman A."/>
            <person name="Mangelson H."/>
            <person name="Liachko I."/>
            <person name="Sullivan S."/>
            <person name="Sone E.D."/>
            <person name="Koren S."/>
            <person name="Silverstein K.A.T."/>
            <person name="Beckman K.B."/>
            <person name="Gohl D.M."/>
        </authorList>
    </citation>
    <scope>NUCLEOTIDE SEQUENCE</scope>
    <source>
        <strain evidence="15">Duluth1</strain>
        <tissue evidence="15">Whole animal</tissue>
    </source>
</reference>
<keyword evidence="8" id="KW-0804">Transcription</keyword>
<dbReference type="OrthoDB" id="6159439at2759"/>
<evidence type="ECO:0000256" key="4">
    <source>
        <dbReference type="ARBA" id="ARBA00022902"/>
    </source>
</evidence>
<feature type="DNA-binding region" description="Homeobox" evidence="11">
    <location>
        <begin position="122"/>
        <end position="181"/>
    </location>
</feature>